<sequence length="262" mass="27929">MYSMGNVASATVAANVRLSFDSIQLALVVGICGGVPDGAGSGTVFLGDLIISSALVHCDFGRQYPDNYERRDNHEDNLAKLGIPLSNVLAKLKTPADTENFQKGLGQTLSTIATDKPAWQCPGNRPRLHIGRIGCSNSILKSGNHRDTTANAEKVIAFEMEGAGVWESYPCLVVKAVCDYADSHKNKQWQDYTAAVAAAGAKTFASLQSFVGRTDISKKIEDKLTEVGAGADSQCRIVITGQGGQGKSELCLQIANKLKDSY</sequence>
<dbReference type="InterPro" id="IPR053137">
    <property type="entry name" value="NLR-like"/>
</dbReference>
<feature type="domain" description="Nucleoside phosphorylase" evidence="1">
    <location>
        <begin position="4"/>
        <end position="207"/>
    </location>
</feature>
<dbReference type="SUPFAM" id="SSF53167">
    <property type="entry name" value="Purine and uridine phosphorylases"/>
    <property type="match status" value="1"/>
</dbReference>
<dbReference type="PANTHER" id="PTHR46082:SF6">
    <property type="entry name" value="AAA+ ATPASE DOMAIN-CONTAINING PROTEIN-RELATED"/>
    <property type="match status" value="1"/>
</dbReference>
<evidence type="ECO:0000259" key="1">
    <source>
        <dbReference type="Pfam" id="PF01048"/>
    </source>
</evidence>
<dbReference type="Gene3D" id="3.40.50.1580">
    <property type="entry name" value="Nucleoside phosphorylase domain"/>
    <property type="match status" value="1"/>
</dbReference>
<protein>
    <recommendedName>
        <fullName evidence="1">Nucleoside phosphorylase domain-containing protein</fullName>
    </recommendedName>
</protein>
<dbReference type="AlphaFoldDB" id="A0A8K0PJ64"/>
<dbReference type="GO" id="GO:0009116">
    <property type="term" value="P:nucleoside metabolic process"/>
    <property type="evidence" value="ECO:0007669"/>
    <property type="project" value="InterPro"/>
</dbReference>
<dbReference type="PANTHER" id="PTHR46082">
    <property type="entry name" value="ATP/GTP-BINDING PROTEIN-RELATED"/>
    <property type="match status" value="1"/>
</dbReference>
<keyword evidence="3" id="KW-1185">Reference proteome</keyword>
<comment type="caution">
    <text evidence="2">The sequence shown here is derived from an EMBL/GenBank/DDBJ whole genome shotgun (WGS) entry which is preliminary data.</text>
</comment>
<dbReference type="Proteomes" id="UP000809789">
    <property type="component" value="Unassembled WGS sequence"/>
</dbReference>
<name>A0A8K0PJ64_9PEZI</name>
<dbReference type="EMBL" id="JAESVG020000005">
    <property type="protein sequence ID" value="KAG8627404.1"/>
    <property type="molecule type" value="Genomic_DNA"/>
</dbReference>
<dbReference type="GO" id="GO:0003824">
    <property type="term" value="F:catalytic activity"/>
    <property type="evidence" value="ECO:0007669"/>
    <property type="project" value="InterPro"/>
</dbReference>
<dbReference type="OrthoDB" id="10266385at2759"/>
<dbReference type="Gene3D" id="3.40.50.300">
    <property type="entry name" value="P-loop containing nucleotide triphosphate hydrolases"/>
    <property type="match status" value="1"/>
</dbReference>
<evidence type="ECO:0000313" key="2">
    <source>
        <dbReference type="EMBL" id="KAG8627404.1"/>
    </source>
</evidence>
<dbReference type="Pfam" id="PF01048">
    <property type="entry name" value="PNP_UDP_1"/>
    <property type="match status" value="1"/>
</dbReference>
<organism evidence="2 3">
    <name type="scientific">Elsinoe batatas</name>
    <dbReference type="NCBI Taxonomy" id="2601811"/>
    <lineage>
        <taxon>Eukaryota</taxon>
        <taxon>Fungi</taxon>
        <taxon>Dikarya</taxon>
        <taxon>Ascomycota</taxon>
        <taxon>Pezizomycotina</taxon>
        <taxon>Dothideomycetes</taxon>
        <taxon>Dothideomycetidae</taxon>
        <taxon>Myriangiales</taxon>
        <taxon>Elsinoaceae</taxon>
        <taxon>Elsinoe</taxon>
    </lineage>
</organism>
<dbReference type="SUPFAM" id="SSF52540">
    <property type="entry name" value="P-loop containing nucleoside triphosphate hydrolases"/>
    <property type="match status" value="1"/>
</dbReference>
<dbReference type="InterPro" id="IPR000845">
    <property type="entry name" value="Nucleoside_phosphorylase_d"/>
</dbReference>
<proteinExistence type="predicted"/>
<evidence type="ECO:0000313" key="3">
    <source>
        <dbReference type="Proteomes" id="UP000809789"/>
    </source>
</evidence>
<reference evidence="2" key="1">
    <citation type="submission" date="2021-07" db="EMBL/GenBank/DDBJ databases">
        <title>Elsinoe batatas strain:CRI-CJ2 Genome sequencing and assembly.</title>
        <authorList>
            <person name="Huang L."/>
        </authorList>
    </citation>
    <scope>NUCLEOTIDE SEQUENCE</scope>
    <source>
        <strain evidence="2">CRI-CJ2</strain>
    </source>
</reference>
<gene>
    <name evidence="2" type="ORF">KVT40_004887</name>
</gene>
<dbReference type="InterPro" id="IPR035994">
    <property type="entry name" value="Nucleoside_phosphorylase_sf"/>
</dbReference>
<accession>A0A8K0PJ64</accession>
<dbReference type="InterPro" id="IPR027417">
    <property type="entry name" value="P-loop_NTPase"/>
</dbReference>